<dbReference type="EMBL" id="BFBB01000003">
    <property type="protein sequence ID" value="GBF49752.1"/>
    <property type="molecule type" value="Genomic_DNA"/>
</dbReference>
<dbReference type="PANTHER" id="PTHR11236">
    <property type="entry name" value="AMINOBENZOATE/ANTHRANILATE SYNTHASE"/>
    <property type="match status" value="1"/>
</dbReference>
<dbReference type="InterPro" id="IPR036038">
    <property type="entry name" value="Aminotransferase-like"/>
</dbReference>
<feature type="domain" description="Chorismate-utilising enzyme C-terminal" evidence="1">
    <location>
        <begin position="137"/>
        <end position="397"/>
    </location>
</feature>
<dbReference type="InterPro" id="IPR015890">
    <property type="entry name" value="Chorismate_C"/>
</dbReference>
<dbReference type="Gene3D" id="3.30.470.10">
    <property type="match status" value="1"/>
</dbReference>
<dbReference type="Pfam" id="PF00425">
    <property type="entry name" value="Chorismate_bind"/>
    <property type="match status" value="1"/>
</dbReference>
<dbReference type="InterPro" id="IPR043131">
    <property type="entry name" value="BCAT-like_N"/>
</dbReference>
<sequence length="614" mass="71934">MIQTLSWESFHSEFINQNGLLWEDTQSFPGYNHCTHFFELLSQEVYTTKDIHSEEHLTDIFKRIEDANKRGIYVIGFFHYELGFPLQKIQITYTESSHTELFHLYFFAKKKVFLYQDPLLLDLQKTEVMNVTPEISKERYIRDILNCQDFLRKGESYELNYTFPVLINGTGNPFHLYQSLKRKQRTKCSVYFQDGDRYTLSLSPEIFFQWDGNQIFTEPMKGTANRGMSYEEDQRIGKDLALSEKERAENVMITDLFRNDLGKVSEIGSVKVKNLFRTEAFGTIWQMTTQILSQSLPEMDSLSLVKSLFPSGSVTGAPKKRSMELLRHLENRNRGLYTGSILWFERAEDQFTVTANVCIRTLQLRYQKDEWTGMYSVGSGITVLSEPEAEWEECLSKLHFLQSPTFPDFEILESFLLCEGRFRFLQDHLQRMKESAFRFGFPFDENKAYSTLKVVSEQRNGSYKIRFLLSKEGHFKYETSPFSRDRSKTKVKLVMAKQPLDKKNIFVYHKTTNRSFYDEQSNVKKEKLADDVLFLDEDGNLAETQIRNVFYKWKGHWYTPSLRKGGLPGILRKRLLQKAWVQIRDLHIEEIEDVEEILVGNSLRGLSPASLVPN</sequence>
<dbReference type="InterPro" id="IPR005801">
    <property type="entry name" value="ADC_synthase"/>
</dbReference>
<dbReference type="GO" id="GO:0000162">
    <property type="term" value="P:L-tryptophan biosynthetic process"/>
    <property type="evidence" value="ECO:0007669"/>
    <property type="project" value="TreeGrafter"/>
</dbReference>
<organism evidence="2 3">
    <name type="scientific">Leptospira ryugenii</name>
    <dbReference type="NCBI Taxonomy" id="1917863"/>
    <lineage>
        <taxon>Bacteria</taxon>
        <taxon>Pseudomonadati</taxon>
        <taxon>Spirochaetota</taxon>
        <taxon>Spirochaetia</taxon>
        <taxon>Leptospirales</taxon>
        <taxon>Leptospiraceae</taxon>
        <taxon>Leptospira</taxon>
    </lineage>
</organism>
<evidence type="ECO:0000313" key="3">
    <source>
        <dbReference type="Proteomes" id="UP000245133"/>
    </source>
</evidence>
<comment type="caution">
    <text evidence="2">The sequence shown here is derived from an EMBL/GenBank/DDBJ whole genome shotgun (WGS) entry which is preliminary data.</text>
</comment>
<dbReference type="Proteomes" id="UP000245133">
    <property type="component" value="Unassembled WGS sequence"/>
</dbReference>
<dbReference type="InterPro" id="IPR043132">
    <property type="entry name" value="BCAT-like_C"/>
</dbReference>
<dbReference type="InterPro" id="IPR019999">
    <property type="entry name" value="Anth_synth_I-like"/>
</dbReference>
<dbReference type="OrthoDB" id="9803598at2"/>
<dbReference type="SUPFAM" id="SSF56752">
    <property type="entry name" value="D-aminoacid aminotransferase-like PLP-dependent enzymes"/>
    <property type="match status" value="1"/>
</dbReference>
<dbReference type="RefSeq" id="WP_108974911.1">
    <property type="nucleotide sequence ID" value="NZ_BFBB01000003.1"/>
</dbReference>
<name>A0A2P2DYQ6_9LEPT</name>
<proteinExistence type="predicted"/>
<accession>A0A2P2DYQ6</accession>
<protein>
    <submittedName>
        <fullName evidence="2">Putative para-aminobenzoate synthase component I</fullName>
    </submittedName>
</protein>
<reference evidence="2 3" key="1">
    <citation type="submission" date="2018-02" db="EMBL/GenBank/DDBJ databases">
        <title>Novel Leptospira species isolated from soil and water in Japan.</title>
        <authorList>
            <person name="Nakao R."/>
            <person name="Masuzawa T."/>
        </authorList>
    </citation>
    <scope>NUCLEOTIDE SEQUENCE [LARGE SCALE GENOMIC DNA]</scope>
    <source>
        <strain evidence="2 3">YH101</strain>
    </source>
</reference>
<dbReference type="PRINTS" id="PR00095">
    <property type="entry name" value="ANTSNTHASEI"/>
</dbReference>
<dbReference type="Gene3D" id="3.60.120.10">
    <property type="entry name" value="Anthranilate synthase"/>
    <property type="match status" value="1"/>
</dbReference>
<dbReference type="Pfam" id="PF01063">
    <property type="entry name" value="Aminotran_4"/>
    <property type="match status" value="1"/>
</dbReference>
<dbReference type="PANTHER" id="PTHR11236:SF50">
    <property type="entry name" value="AMINODEOXYCHORISMATE SYNTHASE COMPONENT 1"/>
    <property type="match status" value="1"/>
</dbReference>
<evidence type="ECO:0000313" key="2">
    <source>
        <dbReference type="EMBL" id="GBF49752.1"/>
    </source>
</evidence>
<dbReference type="AlphaFoldDB" id="A0A2P2DYQ6"/>
<gene>
    <name evidence="2" type="ORF">LPTSP4_12710</name>
</gene>
<evidence type="ECO:0000259" key="1">
    <source>
        <dbReference type="Pfam" id="PF00425"/>
    </source>
</evidence>
<dbReference type="SUPFAM" id="SSF56322">
    <property type="entry name" value="ADC synthase"/>
    <property type="match status" value="1"/>
</dbReference>
<dbReference type="GO" id="GO:0046820">
    <property type="term" value="F:4-amino-4-deoxychorismate synthase activity"/>
    <property type="evidence" value="ECO:0007669"/>
    <property type="project" value="TreeGrafter"/>
</dbReference>
<dbReference type="InterPro" id="IPR001544">
    <property type="entry name" value="Aminotrans_IV"/>
</dbReference>
<dbReference type="Gene3D" id="3.20.10.10">
    <property type="entry name" value="D-amino Acid Aminotransferase, subunit A, domain 2"/>
    <property type="match status" value="1"/>
</dbReference>
<keyword evidence="3" id="KW-1185">Reference proteome</keyword>